<dbReference type="EMBL" id="JARIHO010000057">
    <property type="protein sequence ID" value="KAJ7318589.1"/>
    <property type="molecule type" value="Genomic_DNA"/>
</dbReference>
<comment type="caution">
    <text evidence="2">The sequence shown here is derived from an EMBL/GenBank/DDBJ whole genome shotgun (WGS) entry which is preliminary data.</text>
</comment>
<evidence type="ECO:0000313" key="2">
    <source>
        <dbReference type="EMBL" id="KAJ7318589.1"/>
    </source>
</evidence>
<evidence type="ECO:0000256" key="1">
    <source>
        <dbReference type="SAM" id="SignalP"/>
    </source>
</evidence>
<feature type="chain" id="PRO_5042289147" evidence="1">
    <location>
        <begin position="23"/>
        <end position="125"/>
    </location>
</feature>
<proteinExistence type="predicted"/>
<keyword evidence="3" id="KW-1185">Reference proteome</keyword>
<name>A0AAD6ZE03_9AGAR</name>
<dbReference type="AlphaFoldDB" id="A0AAD6ZE03"/>
<accession>A0AAD6ZE03</accession>
<evidence type="ECO:0000313" key="3">
    <source>
        <dbReference type="Proteomes" id="UP001218218"/>
    </source>
</evidence>
<dbReference type="Proteomes" id="UP001218218">
    <property type="component" value="Unassembled WGS sequence"/>
</dbReference>
<reference evidence="2" key="1">
    <citation type="submission" date="2023-03" db="EMBL/GenBank/DDBJ databases">
        <title>Massive genome expansion in bonnet fungi (Mycena s.s.) driven by repeated elements and novel gene families across ecological guilds.</title>
        <authorList>
            <consortium name="Lawrence Berkeley National Laboratory"/>
            <person name="Harder C.B."/>
            <person name="Miyauchi S."/>
            <person name="Viragh M."/>
            <person name="Kuo A."/>
            <person name="Thoen E."/>
            <person name="Andreopoulos B."/>
            <person name="Lu D."/>
            <person name="Skrede I."/>
            <person name="Drula E."/>
            <person name="Henrissat B."/>
            <person name="Morin E."/>
            <person name="Kohler A."/>
            <person name="Barry K."/>
            <person name="LaButti K."/>
            <person name="Morin E."/>
            <person name="Salamov A."/>
            <person name="Lipzen A."/>
            <person name="Mereny Z."/>
            <person name="Hegedus B."/>
            <person name="Baldrian P."/>
            <person name="Stursova M."/>
            <person name="Weitz H."/>
            <person name="Taylor A."/>
            <person name="Grigoriev I.V."/>
            <person name="Nagy L.G."/>
            <person name="Martin F."/>
            <person name="Kauserud H."/>
        </authorList>
    </citation>
    <scope>NUCLEOTIDE SEQUENCE</scope>
    <source>
        <strain evidence="2">CBHHK002</strain>
    </source>
</reference>
<gene>
    <name evidence="2" type="ORF">DFH08DRAFT_892266</name>
</gene>
<sequence>MFSSKFLLSTVTAALLAGSATAFTGTAQLGLDTGVTSCNCPAFNGPFAIAVPRDLITTQTCCNYQVNLSVNGQTTTAVFSGYYEAGAGTQNIALSASAFAALDSNADDTSIAGVTWSFFESPGRK</sequence>
<organism evidence="2 3">
    <name type="scientific">Mycena albidolilacea</name>
    <dbReference type="NCBI Taxonomy" id="1033008"/>
    <lineage>
        <taxon>Eukaryota</taxon>
        <taxon>Fungi</taxon>
        <taxon>Dikarya</taxon>
        <taxon>Basidiomycota</taxon>
        <taxon>Agaricomycotina</taxon>
        <taxon>Agaricomycetes</taxon>
        <taxon>Agaricomycetidae</taxon>
        <taxon>Agaricales</taxon>
        <taxon>Marasmiineae</taxon>
        <taxon>Mycenaceae</taxon>
        <taxon>Mycena</taxon>
    </lineage>
</organism>
<keyword evidence="1" id="KW-0732">Signal</keyword>
<protein>
    <submittedName>
        <fullName evidence="2">Uncharacterized protein</fullName>
    </submittedName>
</protein>
<feature type="signal peptide" evidence="1">
    <location>
        <begin position="1"/>
        <end position="22"/>
    </location>
</feature>